<accession>A0A9Q3JJT5</accession>
<keyword evidence="2" id="KW-1185">Reference proteome</keyword>
<evidence type="ECO:0000313" key="1">
    <source>
        <dbReference type="EMBL" id="MBW0563384.1"/>
    </source>
</evidence>
<proteinExistence type="predicted"/>
<comment type="caution">
    <text evidence="1">The sequence shown here is derived from an EMBL/GenBank/DDBJ whole genome shotgun (WGS) entry which is preliminary data.</text>
</comment>
<protein>
    <submittedName>
        <fullName evidence="1">Uncharacterized protein</fullName>
    </submittedName>
</protein>
<name>A0A9Q3JJT5_9BASI</name>
<evidence type="ECO:0000313" key="2">
    <source>
        <dbReference type="Proteomes" id="UP000765509"/>
    </source>
</evidence>
<dbReference type="AlphaFoldDB" id="A0A9Q3JJT5"/>
<gene>
    <name evidence="1" type="ORF">O181_103099</name>
</gene>
<reference evidence="1" key="1">
    <citation type="submission" date="2021-03" db="EMBL/GenBank/DDBJ databases">
        <title>Draft genome sequence of rust myrtle Austropuccinia psidii MF-1, a brazilian biotype.</title>
        <authorList>
            <person name="Quecine M.C."/>
            <person name="Pachon D.M.R."/>
            <person name="Bonatelli M.L."/>
            <person name="Correr F.H."/>
            <person name="Franceschini L.M."/>
            <person name="Leite T.F."/>
            <person name="Margarido G.R.A."/>
            <person name="Almeida C.A."/>
            <person name="Ferrarezi J.A."/>
            <person name="Labate C.A."/>
        </authorList>
    </citation>
    <scope>NUCLEOTIDE SEQUENCE</scope>
    <source>
        <strain evidence="1">MF-1</strain>
    </source>
</reference>
<organism evidence="1 2">
    <name type="scientific">Austropuccinia psidii MF-1</name>
    <dbReference type="NCBI Taxonomy" id="1389203"/>
    <lineage>
        <taxon>Eukaryota</taxon>
        <taxon>Fungi</taxon>
        <taxon>Dikarya</taxon>
        <taxon>Basidiomycota</taxon>
        <taxon>Pucciniomycotina</taxon>
        <taxon>Pucciniomycetes</taxon>
        <taxon>Pucciniales</taxon>
        <taxon>Sphaerophragmiaceae</taxon>
        <taxon>Austropuccinia</taxon>
    </lineage>
</organism>
<dbReference type="Proteomes" id="UP000765509">
    <property type="component" value="Unassembled WGS sequence"/>
</dbReference>
<dbReference type="EMBL" id="AVOT02074143">
    <property type="protein sequence ID" value="MBW0563384.1"/>
    <property type="molecule type" value="Genomic_DNA"/>
</dbReference>
<dbReference type="OrthoDB" id="2595244at2759"/>
<sequence length="82" mass="9403">MRRDLIDVLYTYRNSSSSDNEPLGAIKGHEVDIALNIERPYHPVLKRPAYPASNRAREAIEKHIQELIQLGVLREVGHNEEV</sequence>